<keyword evidence="5" id="KW-1185">Reference proteome</keyword>
<dbReference type="InterPro" id="IPR027806">
    <property type="entry name" value="HARBI1_dom"/>
</dbReference>
<comment type="cofactor">
    <cofactor evidence="1">
        <name>a divalent metal cation</name>
        <dbReference type="ChEBI" id="CHEBI:60240"/>
    </cofactor>
</comment>
<protein>
    <recommendedName>
        <fullName evidence="3">DDE Tnp4 domain-containing protein</fullName>
    </recommendedName>
</protein>
<dbReference type="Proteomes" id="UP000789390">
    <property type="component" value="Unassembled WGS sequence"/>
</dbReference>
<proteinExistence type="predicted"/>
<dbReference type="AlphaFoldDB" id="A0A8J2RMN5"/>
<dbReference type="GO" id="GO:0046872">
    <property type="term" value="F:metal ion binding"/>
    <property type="evidence" value="ECO:0007669"/>
    <property type="project" value="UniProtKB-KW"/>
</dbReference>
<feature type="domain" description="DDE Tnp4" evidence="3">
    <location>
        <begin position="206"/>
        <end position="301"/>
    </location>
</feature>
<organism evidence="4 5">
    <name type="scientific">Daphnia galeata</name>
    <dbReference type="NCBI Taxonomy" id="27404"/>
    <lineage>
        <taxon>Eukaryota</taxon>
        <taxon>Metazoa</taxon>
        <taxon>Ecdysozoa</taxon>
        <taxon>Arthropoda</taxon>
        <taxon>Crustacea</taxon>
        <taxon>Branchiopoda</taxon>
        <taxon>Diplostraca</taxon>
        <taxon>Cladocera</taxon>
        <taxon>Anomopoda</taxon>
        <taxon>Daphniidae</taxon>
        <taxon>Daphnia</taxon>
    </lineage>
</organism>
<dbReference type="Pfam" id="PF13359">
    <property type="entry name" value="DDE_Tnp_4"/>
    <property type="match status" value="1"/>
</dbReference>
<gene>
    <name evidence="4" type="ORF">DGAL_LOCUS8438</name>
</gene>
<evidence type="ECO:0000259" key="3">
    <source>
        <dbReference type="Pfam" id="PF13359"/>
    </source>
</evidence>
<evidence type="ECO:0000313" key="4">
    <source>
        <dbReference type="EMBL" id="CAH0105416.1"/>
    </source>
</evidence>
<evidence type="ECO:0000256" key="1">
    <source>
        <dbReference type="ARBA" id="ARBA00001968"/>
    </source>
</evidence>
<reference evidence="4" key="1">
    <citation type="submission" date="2021-11" db="EMBL/GenBank/DDBJ databases">
        <authorList>
            <person name="Schell T."/>
        </authorList>
    </citation>
    <scope>NUCLEOTIDE SEQUENCE</scope>
    <source>
        <strain evidence="4">M5</strain>
    </source>
</reference>
<comment type="caution">
    <text evidence="4">The sequence shown here is derived from an EMBL/GenBank/DDBJ whole genome shotgun (WGS) entry which is preliminary data.</text>
</comment>
<evidence type="ECO:0000256" key="2">
    <source>
        <dbReference type="ARBA" id="ARBA00022723"/>
    </source>
</evidence>
<sequence>MALSEQLRILTIAKVISGVIQPDIDECDVICHEFSQPLIAQQDILNSGRDGTSQFTGIEDYIERTVTGYSDPYFYKHFRMSRMSFQRLVWKIRRVGMEDLWFCFVFIPPETKLLITLWTLGNQESFRGIGDRHCTFHLSFNRQSISVTFWRMHSLARERRIPGNIEYVYFSTCNRFVDFKKFSIERSSQLNSLSHFFLASVYSAFIRIRQPLHQYYAYTNRKKFCSMTLQAACKPNREFVDCSTGYPSSMYDASVFAQINLGRNVGRVLHGTSYHLIADSTYGLTTRLMKPYQDNGRLDEVHENIFS</sequence>
<keyword evidence="2" id="KW-0479">Metal-binding</keyword>
<dbReference type="OrthoDB" id="6358932at2759"/>
<evidence type="ECO:0000313" key="5">
    <source>
        <dbReference type="Proteomes" id="UP000789390"/>
    </source>
</evidence>
<accession>A0A8J2RMN5</accession>
<dbReference type="EMBL" id="CAKKLH010000184">
    <property type="protein sequence ID" value="CAH0105416.1"/>
    <property type="molecule type" value="Genomic_DNA"/>
</dbReference>
<name>A0A8J2RMN5_9CRUS</name>